<sequence length="46" mass="5611">MLLWRHYNLLFYYLQKVKYKLQLLKIRMGIKRITAISLISEDPLAD</sequence>
<dbReference type="EMBL" id="CP024978">
    <property type="protein sequence ID" value="ATZ34677.1"/>
    <property type="molecule type" value="Genomic_DNA"/>
</dbReference>
<reference evidence="1 2" key="1">
    <citation type="submission" date="2017-11" db="EMBL/GenBank/DDBJ databases">
        <title>Escherichia coli CV839-15 Genome sequencing and assembly.</title>
        <authorList>
            <person name="Li Z."/>
            <person name="Song N."/>
            <person name="Li W."/>
            <person name="Philip H.R."/>
            <person name="Bu Z."/>
            <person name="Siguo L."/>
        </authorList>
    </citation>
    <scope>NUCLEOTIDE SEQUENCE [LARGE SCALE GENOMIC DNA]</scope>
    <source>
        <strain evidence="1 2">CV839-15</strain>
    </source>
</reference>
<organism evidence="1 2">
    <name type="scientific">Escherichia coli</name>
    <dbReference type="NCBI Taxonomy" id="562"/>
    <lineage>
        <taxon>Bacteria</taxon>
        <taxon>Pseudomonadati</taxon>
        <taxon>Pseudomonadota</taxon>
        <taxon>Gammaproteobacteria</taxon>
        <taxon>Enterobacterales</taxon>
        <taxon>Enterobacteriaceae</taxon>
        <taxon>Escherichia</taxon>
    </lineage>
</organism>
<proteinExistence type="predicted"/>
<protein>
    <submittedName>
        <fullName evidence="1">Uncharacterized protein</fullName>
    </submittedName>
</protein>
<evidence type="ECO:0000313" key="1">
    <source>
        <dbReference type="EMBL" id="ATZ34677.1"/>
    </source>
</evidence>
<gene>
    <name evidence="1" type="ORF">CV83915_04409</name>
</gene>
<name>A0A090LFT4_ECOLX</name>
<evidence type="ECO:0000313" key="2">
    <source>
        <dbReference type="Proteomes" id="UP000236551"/>
    </source>
</evidence>
<accession>A0A090LFT4</accession>
<dbReference type="AlphaFoldDB" id="A0A090LFT4"/>
<dbReference type="Proteomes" id="UP000236551">
    <property type="component" value="Chromosome"/>
</dbReference>